<protein>
    <submittedName>
        <fullName evidence="1">Uncharacterized protein</fullName>
    </submittedName>
</protein>
<dbReference type="AlphaFoldDB" id="Q1YVW2"/>
<name>Q1YVW2_9GAMM</name>
<evidence type="ECO:0000313" key="2">
    <source>
        <dbReference type="Proteomes" id="UP000003789"/>
    </source>
</evidence>
<reference evidence="1 2" key="1">
    <citation type="submission" date="2006-03" db="EMBL/GenBank/DDBJ databases">
        <authorList>
            <person name="Bartlett D.H."/>
            <person name="Valle G."/>
            <person name="Lauro F.M."/>
            <person name="Vezzi A."/>
            <person name="Simonato F."/>
            <person name="Eloe E."/>
            <person name="Vitulo N."/>
            <person name="Stratton T.K."/>
            <person name="D'angelo M."/>
            <person name="Ferriera S."/>
            <person name="Johnson J."/>
            <person name="Kravitz S."/>
            <person name="Beeson K."/>
            <person name="Sutton G."/>
            <person name="Rogers Y."/>
            <person name="Friedman R."/>
            <person name="Frazier M."/>
            <person name="Venter J.C."/>
        </authorList>
    </citation>
    <scope>NUCLEOTIDE SEQUENCE [LARGE SCALE GENOMIC DNA]</scope>
    <source>
        <strain evidence="1 2">3TCK</strain>
    </source>
</reference>
<dbReference type="EMBL" id="AAPH01000060">
    <property type="protein sequence ID" value="EAS40427.1"/>
    <property type="molecule type" value="Genomic_DNA"/>
</dbReference>
<dbReference type="HOGENOM" id="CLU_3064592_0_0_6"/>
<organism evidence="1 2">
    <name type="scientific">Photobacterium profundum 3TCK</name>
    <dbReference type="NCBI Taxonomy" id="314280"/>
    <lineage>
        <taxon>Bacteria</taxon>
        <taxon>Pseudomonadati</taxon>
        <taxon>Pseudomonadota</taxon>
        <taxon>Gammaproteobacteria</taxon>
        <taxon>Vibrionales</taxon>
        <taxon>Vibrionaceae</taxon>
        <taxon>Photobacterium</taxon>
    </lineage>
</organism>
<dbReference type="RefSeq" id="WP_006231685.1">
    <property type="nucleotide sequence ID" value="NZ_CH724135.1"/>
</dbReference>
<accession>Q1YVW2</accession>
<sequence>MNIERLLAKFNLKGINYKPSQGGKAVLSLEEQLAIVEGITCRFSFVVCEISVG</sequence>
<dbReference type="Proteomes" id="UP000003789">
    <property type="component" value="Unassembled WGS sequence"/>
</dbReference>
<comment type="caution">
    <text evidence="1">The sequence shown here is derived from an EMBL/GenBank/DDBJ whole genome shotgun (WGS) entry which is preliminary data.</text>
</comment>
<evidence type="ECO:0000313" key="1">
    <source>
        <dbReference type="EMBL" id="EAS40427.1"/>
    </source>
</evidence>
<gene>
    <name evidence="1" type="ORF">P3TCK_18930</name>
</gene>
<proteinExistence type="predicted"/>